<evidence type="ECO:0000259" key="6">
    <source>
        <dbReference type="Pfam" id="PF00135"/>
    </source>
</evidence>
<keyword evidence="4" id="KW-0325">Glycoprotein</keyword>
<dbReference type="SUPFAM" id="SSF53474">
    <property type="entry name" value="alpha/beta-Hydrolases"/>
    <property type="match status" value="1"/>
</dbReference>
<protein>
    <recommendedName>
        <fullName evidence="6">Carboxylesterase type B domain-containing protein</fullName>
    </recommendedName>
</protein>
<proteinExistence type="inferred from homology"/>
<keyword evidence="3" id="KW-0378">Hydrolase</keyword>
<dbReference type="InterPro" id="IPR019819">
    <property type="entry name" value="Carboxylesterase_B_CS"/>
</dbReference>
<evidence type="ECO:0000313" key="7">
    <source>
        <dbReference type="EMBL" id="CAH0390833.1"/>
    </source>
</evidence>
<evidence type="ECO:0000256" key="5">
    <source>
        <dbReference type="SAM" id="SignalP"/>
    </source>
</evidence>
<dbReference type="AlphaFoldDB" id="A0A9P0F6B2"/>
<dbReference type="Pfam" id="PF00135">
    <property type="entry name" value="COesterase"/>
    <property type="match status" value="1"/>
</dbReference>
<dbReference type="GO" id="GO:0052689">
    <property type="term" value="F:carboxylic ester hydrolase activity"/>
    <property type="evidence" value="ECO:0007669"/>
    <property type="project" value="UniProtKB-KW"/>
</dbReference>
<evidence type="ECO:0000256" key="1">
    <source>
        <dbReference type="ARBA" id="ARBA00005964"/>
    </source>
</evidence>
<name>A0A9P0F6B2_BEMTA</name>
<feature type="chain" id="PRO_5040488700" description="Carboxylesterase type B domain-containing protein" evidence="5">
    <location>
        <begin position="22"/>
        <end position="567"/>
    </location>
</feature>
<accession>A0A9P0F6B2</accession>
<reference evidence="7" key="1">
    <citation type="submission" date="2021-12" db="EMBL/GenBank/DDBJ databases">
        <authorList>
            <person name="King R."/>
        </authorList>
    </citation>
    <scope>NUCLEOTIDE SEQUENCE</scope>
</reference>
<dbReference type="PANTHER" id="PTHR43142">
    <property type="entry name" value="CARBOXYLIC ESTER HYDROLASE"/>
    <property type="match status" value="1"/>
</dbReference>
<dbReference type="FunFam" id="3.40.50.1820:FF:000155">
    <property type="entry name" value="Carboxylic ester hydrolase"/>
    <property type="match status" value="1"/>
</dbReference>
<evidence type="ECO:0000313" key="8">
    <source>
        <dbReference type="Proteomes" id="UP001152759"/>
    </source>
</evidence>
<feature type="domain" description="Carboxylesterase type B" evidence="6">
    <location>
        <begin position="24"/>
        <end position="534"/>
    </location>
</feature>
<dbReference type="KEGG" id="btab:109032572"/>
<comment type="similarity">
    <text evidence="1">Belongs to the type-B carboxylesterase/lipase family.</text>
</comment>
<evidence type="ECO:0000256" key="2">
    <source>
        <dbReference type="ARBA" id="ARBA00022487"/>
    </source>
</evidence>
<keyword evidence="2" id="KW-0719">Serine esterase</keyword>
<dbReference type="Gene3D" id="3.40.50.1820">
    <property type="entry name" value="alpha/beta hydrolase"/>
    <property type="match status" value="1"/>
</dbReference>
<dbReference type="Proteomes" id="UP001152759">
    <property type="component" value="Chromosome 5"/>
</dbReference>
<dbReference type="EMBL" id="OU963866">
    <property type="protein sequence ID" value="CAH0390833.1"/>
    <property type="molecule type" value="Genomic_DNA"/>
</dbReference>
<evidence type="ECO:0000256" key="4">
    <source>
        <dbReference type="ARBA" id="ARBA00023180"/>
    </source>
</evidence>
<dbReference type="InterPro" id="IPR029058">
    <property type="entry name" value="AB_hydrolase_fold"/>
</dbReference>
<organism evidence="7 8">
    <name type="scientific">Bemisia tabaci</name>
    <name type="common">Sweetpotato whitefly</name>
    <name type="synonym">Aleurodes tabaci</name>
    <dbReference type="NCBI Taxonomy" id="7038"/>
    <lineage>
        <taxon>Eukaryota</taxon>
        <taxon>Metazoa</taxon>
        <taxon>Ecdysozoa</taxon>
        <taxon>Arthropoda</taxon>
        <taxon>Hexapoda</taxon>
        <taxon>Insecta</taxon>
        <taxon>Pterygota</taxon>
        <taxon>Neoptera</taxon>
        <taxon>Paraneoptera</taxon>
        <taxon>Hemiptera</taxon>
        <taxon>Sternorrhyncha</taxon>
        <taxon>Aleyrodoidea</taxon>
        <taxon>Aleyrodidae</taxon>
        <taxon>Aleyrodinae</taxon>
        <taxon>Bemisia</taxon>
    </lineage>
</organism>
<gene>
    <name evidence="7" type="ORF">BEMITA_LOCUS9524</name>
</gene>
<dbReference type="CDD" id="cd00312">
    <property type="entry name" value="Esterase_lipase"/>
    <property type="match status" value="1"/>
</dbReference>
<dbReference type="InterPro" id="IPR002018">
    <property type="entry name" value="CarbesteraseB"/>
</dbReference>
<feature type="signal peptide" evidence="5">
    <location>
        <begin position="1"/>
        <end position="21"/>
    </location>
</feature>
<sequence>MKQYPLLGGIALFFNILVVGAVLSPTVHIDQGTLTGTIEKTANGRNINAFLGIPYARPPVGKYRFAPPQPPKPWRGKWNASTLPPMCLQYDHMNYLNDKRFAGDEDCLYVNVYTPLLPSGNSPLLDVFVYIHGGAFQSGAGFLYTPRYLLDQDVVFVTLNYRLGPLGFLTTEDEVVPGNNGLKDQVMALKWIQQNIAAFNGNPASVTISGMSAGGASVQYHYLSPMSQGLFHRGISMSGSSLTPFALVENGREKADRLAATLGCPTFSSRDLVDCLRYRPALQIVKLLATPLFMPYHYNPYSPFGPTVEMAGTEPFLSQSPYELLKSGQVKDIPWLASVTSEEGLYPTSNFVANATILSEIEERWDELAPHLLDYNYTIPQEKKVEVGRKIKNFYLKGKPVSPDTTSELTQMFGDRLYVVHVERAARLQAKSNTAPVYFYRFTYRGKHSYSEMMSWGSTENFGVSHGDDTAYVLGTFYGNPEETPQDKAMTRLMLNMWLTFAKTGKPVISHNVQWSPVKPEGDLDYLEINSSEDLVPKTSSDLGYRQFWDSLPFNEPVEPVAVKDEL</sequence>
<dbReference type="PROSITE" id="PS00941">
    <property type="entry name" value="CARBOXYLESTERASE_B_2"/>
    <property type="match status" value="1"/>
</dbReference>
<keyword evidence="8" id="KW-1185">Reference proteome</keyword>
<keyword evidence="5" id="KW-0732">Signal</keyword>
<evidence type="ECO:0000256" key="3">
    <source>
        <dbReference type="ARBA" id="ARBA00022801"/>
    </source>
</evidence>
<dbReference type="PANTHER" id="PTHR43142:SF1">
    <property type="entry name" value="CARBOXYLIC ESTER HYDROLASE"/>
    <property type="match status" value="1"/>
</dbReference>